<evidence type="ECO:0000259" key="6">
    <source>
        <dbReference type="PROSITE" id="PS51755"/>
    </source>
</evidence>
<dbReference type="SMART" id="SM01043">
    <property type="entry name" value="BTAD"/>
    <property type="match status" value="1"/>
</dbReference>
<dbReference type="Gene3D" id="1.25.40.10">
    <property type="entry name" value="Tetratricopeptide repeat domain"/>
    <property type="match status" value="1"/>
</dbReference>
<evidence type="ECO:0000256" key="1">
    <source>
        <dbReference type="ARBA" id="ARBA00005820"/>
    </source>
</evidence>
<evidence type="ECO:0000256" key="2">
    <source>
        <dbReference type="ARBA" id="ARBA00023015"/>
    </source>
</evidence>
<feature type="domain" description="OmpR/PhoB-type" evidence="6">
    <location>
        <begin position="1"/>
        <end position="97"/>
    </location>
</feature>
<comment type="caution">
    <text evidence="7">The sequence shown here is derived from an EMBL/GenBank/DDBJ whole genome shotgun (WGS) entry which is preliminary data.</text>
</comment>
<dbReference type="PROSITE" id="PS51755">
    <property type="entry name" value="OMPR_PHOB"/>
    <property type="match status" value="1"/>
</dbReference>
<dbReference type="Pfam" id="PF03704">
    <property type="entry name" value="BTAD"/>
    <property type="match status" value="1"/>
</dbReference>
<dbReference type="InterPro" id="IPR001867">
    <property type="entry name" value="OmpR/PhoB-type_DNA-bd"/>
</dbReference>
<gene>
    <name evidence="7" type="ORF">J2S57_002073</name>
</gene>
<dbReference type="Gene3D" id="1.10.10.10">
    <property type="entry name" value="Winged helix-like DNA-binding domain superfamily/Winged helix DNA-binding domain"/>
    <property type="match status" value="1"/>
</dbReference>
<reference evidence="7 8" key="1">
    <citation type="submission" date="2023-07" db="EMBL/GenBank/DDBJ databases">
        <title>Sequencing the genomes of 1000 actinobacteria strains.</title>
        <authorList>
            <person name="Klenk H.-P."/>
        </authorList>
    </citation>
    <scope>NUCLEOTIDE SEQUENCE [LARGE SCALE GENOMIC DNA]</scope>
    <source>
        <strain evidence="7 8">DSM 44388</strain>
    </source>
</reference>
<dbReference type="RefSeq" id="WP_307241011.1">
    <property type="nucleotide sequence ID" value="NZ_JAUSQZ010000001.1"/>
</dbReference>
<dbReference type="CDD" id="cd15831">
    <property type="entry name" value="BTAD"/>
    <property type="match status" value="1"/>
</dbReference>
<dbReference type="SUPFAM" id="SSF48452">
    <property type="entry name" value="TPR-like"/>
    <property type="match status" value="1"/>
</dbReference>
<dbReference type="PANTHER" id="PTHR35807">
    <property type="entry name" value="TRANSCRIPTIONAL REGULATOR REDD-RELATED"/>
    <property type="match status" value="1"/>
</dbReference>
<organism evidence="7 8">
    <name type="scientific">Kineosporia succinea</name>
    <dbReference type="NCBI Taxonomy" id="84632"/>
    <lineage>
        <taxon>Bacteria</taxon>
        <taxon>Bacillati</taxon>
        <taxon>Actinomycetota</taxon>
        <taxon>Actinomycetes</taxon>
        <taxon>Kineosporiales</taxon>
        <taxon>Kineosporiaceae</taxon>
        <taxon>Kineosporia</taxon>
    </lineage>
</organism>
<dbReference type="InterPro" id="IPR016032">
    <property type="entry name" value="Sig_transdc_resp-reg_C-effctor"/>
</dbReference>
<dbReference type="InterPro" id="IPR051677">
    <property type="entry name" value="AfsR-DnrI-RedD_regulator"/>
</dbReference>
<keyword evidence="8" id="KW-1185">Reference proteome</keyword>
<dbReference type="PANTHER" id="PTHR35807:SF1">
    <property type="entry name" value="TRANSCRIPTIONAL REGULATOR REDD"/>
    <property type="match status" value="1"/>
</dbReference>
<comment type="similarity">
    <text evidence="1">Belongs to the AfsR/DnrI/RedD regulatory family.</text>
</comment>
<evidence type="ECO:0000256" key="4">
    <source>
        <dbReference type="ARBA" id="ARBA00023163"/>
    </source>
</evidence>
<dbReference type="InterPro" id="IPR005158">
    <property type="entry name" value="BTAD"/>
</dbReference>
<dbReference type="Proteomes" id="UP001235712">
    <property type="component" value="Unassembled WGS sequence"/>
</dbReference>
<accession>A0ABT9P0X2</accession>
<sequence>MLRFGVLGPLEVMREGEVVSLGGPRHRAVLGRLLISAPRVVPVQWLIDDLWDEPPANALGSLQTFVGALRKALEPGRPPRTASGLLVTQAPGYALRPVEVDAWQFTAALDEGRRRLSAGQPLQAHDQLERALRQWRGPAWAEFGRWARAEAHRLDELRSLAVESKAEAALALGRAAVTVPDLELHVEQYPLREDGWRLLALALYRTGRQGDALAALRRARATLVEQLGVEPGESLRRLESDVLAHAEHLEIPSPEKSSGSSLWRAAIRGQDPTMSGAGGRERLEALMGLVRALAVTGELAQARQYRAQAVRAAAELADPLLFAQVVGAFDVPAIWTANDDEELSAFLVESAERALAGLEALEGEHRYERARLLVTIALERRADAGDRGQEAAREAERLARELGDPDLLALALNGRFLQTFDRAGLAPQRALIGHELLELAGQGLPTVAVLGHLILIQSYAALADLAAADRHAAAADALAEQHGIPLIGVFTTWYAALRRAITGPPEEAREACLAAAVTLPGSGMPGVEHGILPLALLCLDLTAGGDGNHGAEMDFGPYQPWASALQGKTEVPASSPRDLLFEARTALAAIVALRDHDEPSMKRLYAQLLPAENELAGAGSGMVTLGPVAEFLGRLASALGESDAAQRHFAVASRVRARAGAVVTGDHHDGRAGHLER</sequence>
<feature type="DNA-binding region" description="OmpR/PhoB-type" evidence="5">
    <location>
        <begin position="1"/>
        <end position="97"/>
    </location>
</feature>
<protein>
    <submittedName>
        <fullName evidence="7">DNA-binding SARP family transcriptional activator</fullName>
    </submittedName>
</protein>
<dbReference type="SMART" id="SM00862">
    <property type="entry name" value="Trans_reg_C"/>
    <property type="match status" value="1"/>
</dbReference>
<dbReference type="EMBL" id="JAUSQZ010000001">
    <property type="protein sequence ID" value="MDP9826324.1"/>
    <property type="molecule type" value="Genomic_DNA"/>
</dbReference>
<dbReference type="SUPFAM" id="SSF46894">
    <property type="entry name" value="C-terminal effector domain of the bipartite response regulators"/>
    <property type="match status" value="1"/>
</dbReference>
<proteinExistence type="inferred from homology"/>
<evidence type="ECO:0000256" key="5">
    <source>
        <dbReference type="PROSITE-ProRule" id="PRU01091"/>
    </source>
</evidence>
<dbReference type="InterPro" id="IPR011990">
    <property type="entry name" value="TPR-like_helical_dom_sf"/>
</dbReference>
<evidence type="ECO:0000256" key="3">
    <source>
        <dbReference type="ARBA" id="ARBA00023125"/>
    </source>
</evidence>
<name>A0ABT9P0X2_9ACTN</name>
<dbReference type="GO" id="GO:0003677">
    <property type="term" value="F:DNA binding"/>
    <property type="evidence" value="ECO:0007669"/>
    <property type="project" value="UniProtKB-KW"/>
</dbReference>
<keyword evidence="3 5" id="KW-0238">DNA-binding</keyword>
<keyword evidence="2" id="KW-0805">Transcription regulation</keyword>
<evidence type="ECO:0000313" key="8">
    <source>
        <dbReference type="Proteomes" id="UP001235712"/>
    </source>
</evidence>
<evidence type="ECO:0000313" key="7">
    <source>
        <dbReference type="EMBL" id="MDP9826324.1"/>
    </source>
</evidence>
<keyword evidence="4" id="KW-0804">Transcription</keyword>
<dbReference type="InterPro" id="IPR036388">
    <property type="entry name" value="WH-like_DNA-bd_sf"/>
</dbReference>